<dbReference type="EMBL" id="DTDV01000017">
    <property type="protein sequence ID" value="HGK24102.1"/>
    <property type="molecule type" value="Genomic_DNA"/>
</dbReference>
<accession>A0A7V3ZJE7</accession>
<feature type="coiled-coil region" evidence="5">
    <location>
        <begin position="269"/>
        <end position="296"/>
    </location>
</feature>
<keyword evidence="5" id="KW-0175">Coiled coil</keyword>
<comment type="caution">
    <text evidence="6">The sequence shown here is derived from an EMBL/GenBank/DDBJ whole genome shotgun (WGS) entry which is preliminary data.</text>
</comment>
<dbReference type="SUPFAM" id="SSF48208">
    <property type="entry name" value="Six-hairpin glycosidases"/>
    <property type="match status" value="1"/>
</dbReference>
<dbReference type="EC" id="5.1.3.11" evidence="4"/>
<organism evidence="6">
    <name type="scientific">Dictyoglomus thermophilum</name>
    <dbReference type="NCBI Taxonomy" id="14"/>
    <lineage>
        <taxon>Bacteria</taxon>
        <taxon>Pseudomonadati</taxon>
        <taxon>Dictyoglomota</taxon>
        <taxon>Dictyoglomia</taxon>
        <taxon>Dictyoglomales</taxon>
        <taxon>Dictyoglomaceae</taxon>
        <taxon>Dictyoglomus</taxon>
    </lineage>
</organism>
<dbReference type="SMR" id="A0A7V3ZJE7"/>
<evidence type="ECO:0000256" key="2">
    <source>
        <dbReference type="ARBA" id="ARBA00008558"/>
    </source>
</evidence>
<evidence type="ECO:0000313" key="6">
    <source>
        <dbReference type="EMBL" id="HGK24102.1"/>
    </source>
</evidence>
<evidence type="ECO:0000256" key="4">
    <source>
        <dbReference type="HAMAP-Rule" id="MF_00929"/>
    </source>
</evidence>
<comment type="similarity">
    <text evidence="4">Belongs to the cellobiose 2-epimerase family.</text>
</comment>
<sequence>MDLKHLKDEIFEQLNNKIIPFWENLKDENNGGYVSYVGFDLKPDLYAPKGLVLTSRILWFFSRLYNQLRKEEFIEFADHAYEFLTDKLLDKENGGFFWVVDYKGDPLDKRKHLYGQAFALYGLSEYYKATKKKESLELSLELYKTIEERGKDNIGYNEEFDEKWTPKENIIVSEYGIICEKSMNTLLHLLEAYTNLFTATYDLKVRKEIENLIILFKEKIYNPKTDHLYVFFDNKMKPIIDAISYGHDIEATWLIDEALIYIENNTLIKEMTEINLRIAERVLEEAFENNSLLNEKVRREVNKDRVWWVQAEALVGFLNAYQKTKSDKFLKAVLSLWEFINNFLLDKRPNGEWFNKLDENYIPFPMPEVDLWKCPYHNGRMYLEVIRRI</sequence>
<evidence type="ECO:0000256" key="3">
    <source>
        <dbReference type="ARBA" id="ARBA00023235"/>
    </source>
</evidence>
<keyword evidence="3 4" id="KW-0413">Isomerase</keyword>
<dbReference type="PANTHER" id="PTHR15108">
    <property type="entry name" value="N-ACYLGLUCOSAMINE-2-EPIMERASE"/>
    <property type="match status" value="1"/>
</dbReference>
<dbReference type="InterPro" id="IPR010819">
    <property type="entry name" value="AGE/CE"/>
</dbReference>
<dbReference type="InterPro" id="IPR008928">
    <property type="entry name" value="6-hairpin_glycosidase_sf"/>
</dbReference>
<dbReference type="AlphaFoldDB" id="A0A7V3ZJE7"/>
<dbReference type="InterPro" id="IPR028584">
    <property type="entry name" value="Cellobiose_2_epim"/>
</dbReference>
<dbReference type="RefSeq" id="WP_149122648.1">
    <property type="nucleotide sequence ID" value="NZ_VTFL01000002.1"/>
</dbReference>
<dbReference type="GO" id="GO:0005975">
    <property type="term" value="P:carbohydrate metabolic process"/>
    <property type="evidence" value="ECO:0007669"/>
    <property type="project" value="InterPro"/>
</dbReference>
<evidence type="ECO:0000256" key="5">
    <source>
        <dbReference type="SAM" id="Coils"/>
    </source>
</evidence>
<dbReference type="InterPro" id="IPR012341">
    <property type="entry name" value="6hp_glycosidase-like_sf"/>
</dbReference>
<dbReference type="GO" id="GO:0047736">
    <property type="term" value="F:cellobiose epimerase activity"/>
    <property type="evidence" value="ECO:0007669"/>
    <property type="project" value="UniProtKB-UniRule"/>
</dbReference>
<dbReference type="Gene3D" id="1.50.10.10">
    <property type="match status" value="1"/>
</dbReference>
<reference evidence="6" key="1">
    <citation type="journal article" date="2020" name="mSystems">
        <title>Genome- and Community-Level Interaction Insights into Carbon Utilization and Element Cycling Functions of Hydrothermarchaeota in Hydrothermal Sediment.</title>
        <authorList>
            <person name="Zhou Z."/>
            <person name="Liu Y."/>
            <person name="Xu W."/>
            <person name="Pan J."/>
            <person name="Luo Z.H."/>
            <person name="Li M."/>
        </authorList>
    </citation>
    <scope>NUCLEOTIDE SEQUENCE [LARGE SCALE GENOMIC DNA]</scope>
    <source>
        <strain evidence="6">SpSt-70</strain>
    </source>
</reference>
<evidence type="ECO:0000256" key="1">
    <source>
        <dbReference type="ARBA" id="ARBA00001470"/>
    </source>
</evidence>
<comment type="catalytic activity">
    <reaction evidence="1 4">
        <text>D-cellobiose = beta-D-glucosyl-(1-&gt;4)-D-mannopyranose</text>
        <dbReference type="Rhea" id="RHEA:23384"/>
        <dbReference type="ChEBI" id="CHEBI:17057"/>
        <dbReference type="ChEBI" id="CHEBI:47931"/>
        <dbReference type="EC" id="5.1.3.11"/>
    </reaction>
</comment>
<dbReference type="Pfam" id="PF07221">
    <property type="entry name" value="GlcNAc_2-epim"/>
    <property type="match status" value="1"/>
</dbReference>
<proteinExistence type="inferred from homology"/>
<protein>
    <recommendedName>
        <fullName evidence="4">Cellobiose 2-epimerase</fullName>
        <shortName evidence="4">CE</shortName>
        <ecNumber evidence="4">5.1.3.11</ecNumber>
    </recommendedName>
</protein>
<name>A0A7V3ZJE7_DICTH</name>
<comment type="function">
    <text evidence="4">Catalyzes the reversible epimerization of cellobiose to 4-O-beta-D-glucopyranosyl-D-mannose (Glc-Man).</text>
</comment>
<dbReference type="HAMAP" id="MF_00929">
    <property type="entry name" value="Cellobiose_2_epim"/>
    <property type="match status" value="1"/>
</dbReference>
<comment type="similarity">
    <text evidence="2">Belongs to the N-acylglucosamine 2-epimerase family.</text>
</comment>
<gene>
    <name evidence="6" type="ORF">ENU78_06705</name>
</gene>